<evidence type="ECO:0000256" key="1">
    <source>
        <dbReference type="ARBA" id="ARBA00022679"/>
    </source>
</evidence>
<dbReference type="EC" id="2.7.7.68" evidence="5"/>
<dbReference type="KEGG" id="haly:HYG82_19870"/>
<comment type="pathway">
    <text evidence="5">Cofactor biosynthesis; coenzyme F420 biosynthesis.</text>
</comment>
<dbReference type="GO" id="GO:0052645">
    <property type="term" value="P:F420-0 metabolic process"/>
    <property type="evidence" value="ECO:0007669"/>
    <property type="project" value="UniProtKB-UniRule"/>
</dbReference>
<gene>
    <name evidence="5 7" type="primary">cofC</name>
    <name evidence="7" type="ORF">HYG82_19870</name>
</gene>
<keyword evidence="8" id="KW-1185">Reference proteome</keyword>
<comment type="subunit">
    <text evidence="5">Homodimer.</text>
</comment>
<dbReference type="GO" id="GO:0043814">
    <property type="term" value="F:phospholactate guanylyltransferase activity"/>
    <property type="evidence" value="ECO:0007669"/>
    <property type="project" value="UniProtKB-EC"/>
</dbReference>
<evidence type="ECO:0000256" key="4">
    <source>
        <dbReference type="ARBA" id="ARBA00023134"/>
    </source>
</evidence>
<sequence length="236" mass="24763">MRVVVPYAAKSPKTRLEPVLTAAERSVFSRAMLADVLRTIVEAGHEPAVVTTAPLDLADLELPGEVATSTSVVVDDRSLTAAVNARLPTDERSDAGGSEDGNGDSNAVAVVMADLALASSSALEALFAAAADVAISPGRAGGTNALVVRHPAFRVDYHGASYLDHRVIASEVGASLETIDSFRLATDVDEPVDLVEVLVHGRETDRAPTCLREFGFELDVRDGRVAVSREESAATE</sequence>
<dbReference type="InterPro" id="IPR029044">
    <property type="entry name" value="Nucleotide-diphossugar_trans"/>
</dbReference>
<evidence type="ECO:0000313" key="8">
    <source>
        <dbReference type="Proteomes" id="UP000509241"/>
    </source>
</evidence>
<accession>A0A7D5GJV3</accession>
<dbReference type="Gene3D" id="6.10.140.50">
    <property type="match status" value="1"/>
</dbReference>
<keyword evidence="1 5" id="KW-0808">Transferase</keyword>
<dbReference type="SUPFAM" id="SSF53448">
    <property type="entry name" value="Nucleotide-diphospho-sugar transferases"/>
    <property type="match status" value="1"/>
</dbReference>
<proteinExistence type="inferred from homology"/>
<feature type="region of interest" description="Disordered" evidence="6">
    <location>
        <begin position="84"/>
        <end position="103"/>
    </location>
</feature>
<evidence type="ECO:0000256" key="2">
    <source>
        <dbReference type="ARBA" id="ARBA00022695"/>
    </source>
</evidence>
<organism evidence="7 8">
    <name type="scientific">Natrinema halophilum</name>
    <dbReference type="NCBI Taxonomy" id="1699371"/>
    <lineage>
        <taxon>Archaea</taxon>
        <taxon>Methanobacteriati</taxon>
        <taxon>Methanobacteriota</taxon>
        <taxon>Stenosarchaea group</taxon>
        <taxon>Halobacteria</taxon>
        <taxon>Halobacteriales</taxon>
        <taxon>Natrialbaceae</taxon>
        <taxon>Natrinema</taxon>
    </lineage>
</organism>
<protein>
    <recommendedName>
        <fullName evidence="5">2-phospho-L-lactate guanylyltransferase</fullName>
        <shortName evidence="5">LP guanylyltransferase</shortName>
        <ecNumber evidence="5">2.7.7.68</ecNumber>
    </recommendedName>
</protein>
<dbReference type="AlphaFoldDB" id="A0A7D5GJV3"/>
<dbReference type="EMBL" id="CP058601">
    <property type="protein sequence ID" value="QLG50928.1"/>
    <property type="molecule type" value="Genomic_DNA"/>
</dbReference>
<evidence type="ECO:0000256" key="5">
    <source>
        <dbReference type="HAMAP-Rule" id="MF_02114"/>
    </source>
</evidence>
<dbReference type="PANTHER" id="PTHR40392">
    <property type="entry name" value="2-PHOSPHO-L-LACTATE GUANYLYLTRANSFERASE"/>
    <property type="match status" value="1"/>
</dbReference>
<dbReference type="RefSeq" id="WP_179263937.1">
    <property type="nucleotide sequence ID" value="NZ_CP058601.1"/>
</dbReference>
<comment type="function">
    <text evidence="5">Guanylyltransferase that catalyzes the activation of (2S)-2-phospholactate (2-PL) as (2S)-lactyl-2-diphospho-5'-guanosine, via the condensation of 2-PL with GTP. It is involved in the biosynthesis of coenzyme F420, a hydride carrier cofactor.</text>
</comment>
<dbReference type="NCBIfam" id="TIGR03552">
    <property type="entry name" value="F420_cofC"/>
    <property type="match status" value="1"/>
</dbReference>
<evidence type="ECO:0000256" key="6">
    <source>
        <dbReference type="SAM" id="MobiDB-lite"/>
    </source>
</evidence>
<dbReference type="OrthoDB" id="11179at2157"/>
<dbReference type="Gene3D" id="3.90.550.10">
    <property type="entry name" value="Spore Coat Polysaccharide Biosynthesis Protein SpsA, Chain A"/>
    <property type="match status" value="1"/>
</dbReference>
<comment type="similarity">
    <text evidence="5">Belongs to the CofC family.</text>
</comment>
<dbReference type="UniPathway" id="UPA00071"/>
<dbReference type="Pfam" id="PF01983">
    <property type="entry name" value="CofC"/>
    <property type="match status" value="1"/>
</dbReference>
<dbReference type="InterPro" id="IPR002835">
    <property type="entry name" value="CofC"/>
</dbReference>
<dbReference type="Proteomes" id="UP000509241">
    <property type="component" value="Chromosome"/>
</dbReference>
<keyword evidence="4 5" id="KW-0342">GTP-binding</keyword>
<comment type="catalytic activity">
    <reaction evidence="5">
        <text>(2S)-2-phospholactate + GTP + H(+) = (2S)-lactyl-2-diphospho-5'-guanosine + diphosphate</text>
        <dbReference type="Rhea" id="RHEA:63424"/>
        <dbReference type="ChEBI" id="CHEBI:15378"/>
        <dbReference type="ChEBI" id="CHEBI:33019"/>
        <dbReference type="ChEBI" id="CHEBI:37565"/>
        <dbReference type="ChEBI" id="CHEBI:59435"/>
        <dbReference type="ChEBI" id="CHEBI:59906"/>
        <dbReference type="EC" id="2.7.7.68"/>
    </reaction>
</comment>
<dbReference type="HAMAP" id="MF_02114">
    <property type="entry name" value="CofC"/>
    <property type="match status" value="1"/>
</dbReference>
<evidence type="ECO:0000313" key="7">
    <source>
        <dbReference type="EMBL" id="QLG50928.1"/>
    </source>
</evidence>
<dbReference type="GeneID" id="56035599"/>
<keyword evidence="3 5" id="KW-0547">Nucleotide-binding</keyword>
<dbReference type="GO" id="GO:0005525">
    <property type="term" value="F:GTP binding"/>
    <property type="evidence" value="ECO:0007669"/>
    <property type="project" value="UniProtKB-KW"/>
</dbReference>
<keyword evidence="2 5" id="KW-0548">Nucleotidyltransferase</keyword>
<reference evidence="7 8" key="1">
    <citation type="submission" date="2020-07" db="EMBL/GenBank/DDBJ databases">
        <authorList>
            <person name="Cui H."/>
        </authorList>
    </citation>
    <scope>NUCLEOTIDE SEQUENCE [LARGE SCALE GENOMIC DNA]</scope>
    <source>
        <strain evidence="7 8">YPL8</strain>
    </source>
</reference>
<dbReference type="PANTHER" id="PTHR40392:SF1">
    <property type="entry name" value="2-PHOSPHO-L-LACTATE GUANYLYLTRANSFERASE"/>
    <property type="match status" value="1"/>
</dbReference>
<name>A0A7D5GJV3_9EURY</name>
<evidence type="ECO:0000256" key="3">
    <source>
        <dbReference type="ARBA" id="ARBA00022741"/>
    </source>
</evidence>